<gene>
    <name evidence="2" type="ORF">SOCG_01951</name>
</gene>
<dbReference type="Pfam" id="PF03765">
    <property type="entry name" value="CRAL_TRIO_N"/>
    <property type="match status" value="1"/>
</dbReference>
<accession>S9Q2X7</accession>
<dbReference type="OrthoDB" id="43460at2759"/>
<evidence type="ECO:0000313" key="3">
    <source>
        <dbReference type="Proteomes" id="UP000016088"/>
    </source>
</evidence>
<dbReference type="EMBL" id="KE503206">
    <property type="protein sequence ID" value="EPX74467.1"/>
    <property type="molecule type" value="Genomic_DNA"/>
</dbReference>
<dbReference type="CDD" id="cd00170">
    <property type="entry name" value="SEC14"/>
    <property type="match status" value="1"/>
</dbReference>
<dbReference type="RefSeq" id="XP_013015899.1">
    <property type="nucleotide sequence ID" value="XM_013160445.1"/>
</dbReference>
<dbReference type="Pfam" id="PF00650">
    <property type="entry name" value="CRAL_TRIO"/>
    <property type="match status" value="1"/>
</dbReference>
<evidence type="ECO:0000259" key="1">
    <source>
        <dbReference type="PROSITE" id="PS50191"/>
    </source>
</evidence>
<dbReference type="InterPro" id="IPR011074">
    <property type="entry name" value="CRAL/TRIO_N_dom"/>
</dbReference>
<dbReference type="AlphaFoldDB" id="S9Q2X7"/>
<dbReference type="InterPro" id="IPR052432">
    <property type="entry name" value="PITP/CRAL-TRIO"/>
</dbReference>
<dbReference type="PANTHER" id="PTHR46590:SF1">
    <property type="entry name" value="PHOSPHATIDYLINOSITOL TRANSFER PROTEIN CSR1"/>
    <property type="match status" value="1"/>
</dbReference>
<protein>
    <submittedName>
        <fullName evidence="2">Sec14 cytosolic factor family protein</fullName>
    </submittedName>
</protein>
<dbReference type="InterPro" id="IPR036865">
    <property type="entry name" value="CRAL-TRIO_dom_sf"/>
</dbReference>
<feature type="domain" description="CRAL-TRIO" evidence="1">
    <location>
        <begin position="171"/>
        <end position="330"/>
    </location>
</feature>
<reference evidence="2 3" key="1">
    <citation type="journal article" date="2011" name="Science">
        <title>Comparative functional genomics of the fission yeasts.</title>
        <authorList>
            <person name="Rhind N."/>
            <person name="Chen Z."/>
            <person name="Yassour M."/>
            <person name="Thompson D.A."/>
            <person name="Haas B.J."/>
            <person name="Habib N."/>
            <person name="Wapinski I."/>
            <person name="Roy S."/>
            <person name="Lin M.F."/>
            <person name="Heiman D.I."/>
            <person name="Young S.K."/>
            <person name="Furuya K."/>
            <person name="Guo Y."/>
            <person name="Pidoux A."/>
            <person name="Chen H.M."/>
            <person name="Robbertse B."/>
            <person name="Goldberg J.M."/>
            <person name="Aoki K."/>
            <person name="Bayne E.H."/>
            <person name="Berlin A.M."/>
            <person name="Desjardins C.A."/>
            <person name="Dobbs E."/>
            <person name="Dukaj L."/>
            <person name="Fan L."/>
            <person name="FitzGerald M.G."/>
            <person name="French C."/>
            <person name="Gujja S."/>
            <person name="Hansen K."/>
            <person name="Keifenheim D."/>
            <person name="Levin J.Z."/>
            <person name="Mosher R.A."/>
            <person name="Mueller C.A."/>
            <person name="Pfiffner J."/>
            <person name="Priest M."/>
            <person name="Russ C."/>
            <person name="Smialowska A."/>
            <person name="Swoboda P."/>
            <person name="Sykes S.M."/>
            <person name="Vaughn M."/>
            <person name="Vengrova S."/>
            <person name="Yoder R."/>
            <person name="Zeng Q."/>
            <person name="Allshire R."/>
            <person name="Baulcombe D."/>
            <person name="Birren B.W."/>
            <person name="Brown W."/>
            <person name="Ekwall K."/>
            <person name="Kellis M."/>
            <person name="Leatherwood J."/>
            <person name="Levin H."/>
            <person name="Margalit H."/>
            <person name="Martienssen R."/>
            <person name="Nieduszynski C.A."/>
            <person name="Spatafora J.W."/>
            <person name="Friedman N."/>
            <person name="Dalgaard J.Z."/>
            <person name="Baumann P."/>
            <person name="Niki H."/>
            <person name="Regev A."/>
            <person name="Nusbaum C."/>
        </authorList>
    </citation>
    <scope>NUCLEOTIDE SEQUENCE [LARGE SCALE GENOMIC DNA]</scope>
    <source>
        <strain evidence="3">yFS286</strain>
    </source>
</reference>
<evidence type="ECO:0000313" key="2">
    <source>
        <dbReference type="EMBL" id="EPX74467.1"/>
    </source>
</evidence>
<dbReference type="SMART" id="SM00516">
    <property type="entry name" value="SEC14"/>
    <property type="match status" value="1"/>
</dbReference>
<proteinExistence type="predicted"/>
<dbReference type="SMART" id="SM01100">
    <property type="entry name" value="CRAL_TRIO_N"/>
    <property type="match status" value="1"/>
</dbReference>
<dbReference type="InterPro" id="IPR001251">
    <property type="entry name" value="CRAL-TRIO_dom"/>
</dbReference>
<dbReference type="GeneID" id="25030929"/>
<dbReference type="OMA" id="ISTMRWR"/>
<sequence length="447" mass="51760">MPEDAGRPWNLTEAQEEKLKLFWTLLFKLFDKPILERTNSWSTAKTHLSSPSSSEYRGNSSETSFVSYTKSQLDAFSSSHASEPREAKSKSTCCAERIAKIASEWDPEELRLAFWDTVNCDDPDGLLLRFLRARKWNVEAALEMFIKTVHWRSREMNVNDIIYHADHLDKDDDFVRQLRIGKCFIFGEDKKNRPVCYIRARLHKAGDVSPESVERLTVWVMETARLILKPPIETATIVFDMTDFSLSNMDYGPLKFMIKCFEAHYPECLGECIVHKAPWLFQGIWSFIKSWLDPVVASKIKFTRNVKDLQQYIKADSILKEFGGPNPWKYTYPEPGQNESEPLNNVNERQKLKTKKDEIAQEYEEATVDWILNGNPEDKQRRRKLAGQLIESYWSLDKYIRARSVYDRMGLIAPKSSHPVYLYQPMTNDGTQTAGEPVVGVTNEENL</sequence>
<name>S9Q2X7_SCHOY</name>
<dbReference type="PANTHER" id="PTHR46590">
    <property type="entry name" value="PHOSPHATIDYLINOSITOL TRANSFER PROTEIN CSR1-RELATED"/>
    <property type="match status" value="1"/>
</dbReference>
<organism evidence="2 3">
    <name type="scientific">Schizosaccharomyces octosporus (strain yFS286)</name>
    <name type="common">Fission yeast</name>
    <name type="synonym">Octosporomyces octosporus</name>
    <dbReference type="NCBI Taxonomy" id="483514"/>
    <lineage>
        <taxon>Eukaryota</taxon>
        <taxon>Fungi</taxon>
        <taxon>Dikarya</taxon>
        <taxon>Ascomycota</taxon>
        <taxon>Taphrinomycotina</taxon>
        <taxon>Schizosaccharomycetes</taxon>
        <taxon>Schizosaccharomycetales</taxon>
        <taxon>Schizosaccharomycetaceae</taxon>
        <taxon>Schizosaccharomyces</taxon>
    </lineage>
</organism>
<dbReference type="GO" id="GO:0120010">
    <property type="term" value="P:intermembrane phospholipid transfer"/>
    <property type="evidence" value="ECO:0007669"/>
    <property type="project" value="EnsemblFungi"/>
</dbReference>
<dbReference type="SUPFAM" id="SSF46938">
    <property type="entry name" value="CRAL/TRIO N-terminal domain"/>
    <property type="match status" value="1"/>
</dbReference>
<dbReference type="PROSITE" id="PS50191">
    <property type="entry name" value="CRAL_TRIO"/>
    <property type="match status" value="1"/>
</dbReference>
<dbReference type="eggNOG" id="KOG1470">
    <property type="taxonomic scope" value="Eukaryota"/>
</dbReference>
<keyword evidence="3" id="KW-1185">Reference proteome</keyword>
<dbReference type="HOGENOM" id="CLU_016665_3_0_1"/>
<dbReference type="Gene3D" id="3.40.525.10">
    <property type="entry name" value="CRAL-TRIO lipid binding domain"/>
    <property type="match status" value="1"/>
</dbReference>
<dbReference type="SUPFAM" id="SSF52087">
    <property type="entry name" value="CRAL/TRIO domain"/>
    <property type="match status" value="1"/>
</dbReference>
<dbReference type="VEuPathDB" id="FungiDB:SOCG_01951"/>
<dbReference type="Proteomes" id="UP000016088">
    <property type="component" value="Unassembled WGS sequence"/>
</dbReference>
<dbReference type="InterPro" id="IPR036273">
    <property type="entry name" value="CRAL/TRIO_N_dom_sf"/>
</dbReference>